<dbReference type="Proteomes" id="UP000009096">
    <property type="component" value="Chromosome 2"/>
</dbReference>
<keyword evidence="2" id="KW-1185">Reference proteome</keyword>
<evidence type="ECO:0000313" key="2">
    <source>
        <dbReference type="Proteomes" id="UP000009096"/>
    </source>
</evidence>
<dbReference type="GeneID" id="30072716"/>
<dbReference type="AlphaFoldDB" id="W7MDD8"/>
<dbReference type="KEGG" id="fvr:FVEG_15840"/>
<dbReference type="EMBL" id="CM000579">
    <property type="protein sequence ID" value="EWG45599.1"/>
    <property type="molecule type" value="Genomic_DNA"/>
</dbReference>
<sequence length="103" mass="11328">MTLVRRTLTSRAARTSSFSSCVLSTKLAIKSASRPASLSSFLMISISSRLVRTGERTGPSRVRGSKEEILRIVTSSRERVFRRANRSCVCLSVALSGTTVNYR</sequence>
<protein>
    <submittedName>
        <fullName evidence="1">Uncharacterized protein</fullName>
    </submittedName>
</protein>
<dbReference type="EMBL" id="DS022248">
    <property type="protein sequence ID" value="EWG45599.1"/>
    <property type="molecule type" value="Genomic_DNA"/>
</dbReference>
<organism evidence="1 2">
    <name type="scientific">Gibberella moniliformis (strain M3125 / FGSC 7600)</name>
    <name type="common">Maize ear and stalk rot fungus</name>
    <name type="synonym">Fusarium verticillioides</name>
    <dbReference type="NCBI Taxonomy" id="334819"/>
    <lineage>
        <taxon>Eukaryota</taxon>
        <taxon>Fungi</taxon>
        <taxon>Dikarya</taxon>
        <taxon>Ascomycota</taxon>
        <taxon>Pezizomycotina</taxon>
        <taxon>Sordariomycetes</taxon>
        <taxon>Hypocreomycetidae</taxon>
        <taxon>Hypocreales</taxon>
        <taxon>Nectriaceae</taxon>
        <taxon>Fusarium</taxon>
        <taxon>Fusarium fujikuroi species complex</taxon>
    </lineage>
</organism>
<gene>
    <name evidence="1" type="ORF">FVEG_15840</name>
</gene>
<accession>W7MDD8</accession>
<reference evidence="1 2" key="1">
    <citation type="journal article" date="2010" name="Nature">
        <title>Comparative genomics reveals mobile pathogenicity chromosomes in Fusarium.</title>
        <authorList>
            <person name="Ma L.J."/>
            <person name="van der Does H.C."/>
            <person name="Borkovich K.A."/>
            <person name="Coleman J.J."/>
            <person name="Daboussi M.J."/>
            <person name="Di Pietro A."/>
            <person name="Dufresne M."/>
            <person name="Freitag M."/>
            <person name="Grabherr M."/>
            <person name="Henrissat B."/>
            <person name="Houterman P.M."/>
            <person name="Kang S."/>
            <person name="Shim W.B."/>
            <person name="Woloshuk C."/>
            <person name="Xie X."/>
            <person name="Xu J.R."/>
            <person name="Antoniw J."/>
            <person name="Baker S.E."/>
            <person name="Bluhm B.H."/>
            <person name="Breakspear A."/>
            <person name="Brown D.W."/>
            <person name="Butchko R.A."/>
            <person name="Chapman S."/>
            <person name="Coulson R."/>
            <person name="Coutinho P.M."/>
            <person name="Danchin E.G."/>
            <person name="Diener A."/>
            <person name="Gale L.R."/>
            <person name="Gardiner D.M."/>
            <person name="Goff S."/>
            <person name="Hammond-Kosack K.E."/>
            <person name="Hilburn K."/>
            <person name="Hua-Van A."/>
            <person name="Jonkers W."/>
            <person name="Kazan K."/>
            <person name="Kodira C.D."/>
            <person name="Koehrsen M."/>
            <person name="Kumar L."/>
            <person name="Lee Y.H."/>
            <person name="Li L."/>
            <person name="Manners J.M."/>
            <person name="Miranda-Saavedra D."/>
            <person name="Mukherjee M."/>
            <person name="Park G."/>
            <person name="Park J."/>
            <person name="Park S.Y."/>
            <person name="Proctor R.H."/>
            <person name="Regev A."/>
            <person name="Ruiz-Roldan M.C."/>
            <person name="Sain D."/>
            <person name="Sakthikumar S."/>
            <person name="Sykes S."/>
            <person name="Schwartz D.C."/>
            <person name="Turgeon B.G."/>
            <person name="Wapinski I."/>
            <person name="Yoder O."/>
            <person name="Young S."/>
            <person name="Zeng Q."/>
            <person name="Zhou S."/>
            <person name="Galagan J."/>
            <person name="Cuomo C.A."/>
            <person name="Kistler H.C."/>
            <person name="Rep M."/>
        </authorList>
    </citation>
    <scope>NUCLEOTIDE SEQUENCE [LARGE SCALE GENOMIC DNA]</scope>
    <source>
        <strain evidence="2">M3125 / FGSC 7600</strain>
    </source>
</reference>
<dbReference type="RefSeq" id="XP_018751790.1">
    <property type="nucleotide sequence ID" value="XM_018905063.1"/>
</dbReference>
<evidence type="ECO:0000313" key="1">
    <source>
        <dbReference type="EMBL" id="EWG45599.1"/>
    </source>
</evidence>
<proteinExistence type="predicted"/>
<dbReference type="VEuPathDB" id="FungiDB:FVEG_15840"/>
<name>W7MDD8_GIBM7</name>